<proteinExistence type="predicted"/>
<gene>
    <name evidence="1" type="primary">DEF1</name>
    <name evidence="1" type="ORF">DSO57_1036744</name>
</gene>
<keyword evidence="2" id="KW-1185">Reference proteome</keyword>
<accession>A0ACC2S1B4</accession>
<reference evidence="1" key="1">
    <citation type="submission" date="2022-04" db="EMBL/GenBank/DDBJ databases">
        <title>Genome of the entomopathogenic fungus Entomophthora muscae.</title>
        <authorList>
            <person name="Elya C."/>
            <person name="Lovett B.R."/>
            <person name="Lee E."/>
            <person name="Macias A.M."/>
            <person name="Hajek A.E."/>
            <person name="De Bivort B.L."/>
            <person name="Kasson M.T."/>
            <person name="De Fine Licht H.H."/>
            <person name="Stajich J.E."/>
        </authorList>
    </citation>
    <scope>NUCLEOTIDE SEQUENCE</scope>
    <source>
        <strain evidence="1">Berkeley</strain>
    </source>
</reference>
<dbReference type="Proteomes" id="UP001165960">
    <property type="component" value="Unassembled WGS sequence"/>
</dbReference>
<protein>
    <submittedName>
        <fullName evidence="1">RNAPII degradation factor</fullName>
    </submittedName>
</protein>
<dbReference type="EMBL" id="QTSX02006043">
    <property type="protein sequence ID" value="KAJ9056082.1"/>
    <property type="molecule type" value="Genomic_DNA"/>
</dbReference>
<evidence type="ECO:0000313" key="1">
    <source>
        <dbReference type="EMBL" id="KAJ9056082.1"/>
    </source>
</evidence>
<evidence type="ECO:0000313" key="2">
    <source>
        <dbReference type="Proteomes" id="UP001165960"/>
    </source>
</evidence>
<organism evidence="1 2">
    <name type="scientific">Entomophthora muscae</name>
    <dbReference type="NCBI Taxonomy" id="34485"/>
    <lineage>
        <taxon>Eukaryota</taxon>
        <taxon>Fungi</taxon>
        <taxon>Fungi incertae sedis</taxon>
        <taxon>Zoopagomycota</taxon>
        <taxon>Entomophthoromycotina</taxon>
        <taxon>Entomophthoromycetes</taxon>
        <taxon>Entomophthorales</taxon>
        <taxon>Entomophthoraceae</taxon>
        <taxon>Entomophthora</taxon>
    </lineage>
</organism>
<name>A0ACC2S1B4_9FUNG</name>
<comment type="caution">
    <text evidence="1">The sequence shown here is derived from an EMBL/GenBank/DDBJ whole genome shotgun (WGS) entry which is preliminary data.</text>
</comment>
<sequence>MSHRARAHRSYKPKSKEESDEIALLRATHTVNLRYLNELFPDWSDEDLLYTLQDTFGDLELTVARISEGFASQWGEVKNRKPKKDSPIATQSANSKNSAPRSQDDKKPRVVGTKPPRAPRSDRPSNKSSYRTNDQGTIASASESAGQGLNSTEDSGWNTENSKQGTGWDSLPQSNGNWADSAETKDNSDWGTTPADSRYGHKSSHPPKAPVQQNTWASRVAKSTPSTSVRDRKPRLNHSKSHEANHSDRHLTDKARGSVDSFPNLNNKHSSDSLIQNSDPKPAPTNTWAKIASLAAQPKPVTPKLAHPEPEPENSNWETPDFESTHPDTTEELVASEQPEEDSPHNGQSEVEADKPALEAPDTPKAANEVDASQLKKPSGEPHHLSHSSGVVIPGTMAAKMGEISKKFAKMETSDLDSAISEQALEGSLPQQSATKLPPPGIPIASNGLRSARPLAASKPSFVPSSFTNGTTELETTSAAQEAAPEPASESLVAETATQAHVSPAPEQRNGPAAPAAAQPAKAATAAQPHAHEPAQHGHQNYYTQGFAHSQGAPVHQPPMHPQMMHQHQAQNSYMPYYPQYPYAPGHYNPYQGNNYTLQFAQKSLGGYEDNANFGNIAPGAAPTLPQDSGSSTANHTYEKSGHGKHKNYDAASDTGAAPHPGAPVGYGGFGYAGVPSYQTPGGPADGPIYYPHPYYTQPGHQHMFPGYPGAPGLQHLPPHLQQQHAGYSNPHPLQQQHQGHQPNPPAAVSSIPAIPSPLPTPPPPATFQSQHAVPELE</sequence>